<name>A0A1G7AD43_9PROT</name>
<evidence type="ECO:0000313" key="1">
    <source>
        <dbReference type="EMBL" id="SDE12397.1"/>
    </source>
</evidence>
<organism evidence="1 2">
    <name type="scientific">Rhodospira trueperi</name>
    <dbReference type="NCBI Taxonomy" id="69960"/>
    <lineage>
        <taxon>Bacteria</taxon>
        <taxon>Pseudomonadati</taxon>
        <taxon>Pseudomonadota</taxon>
        <taxon>Alphaproteobacteria</taxon>
        <taxon>Rhodospirillales</taxon>
        <taxon>Rhodospirillaceae</taxon>
        <taxon>Rhodospira</taxon>
    </lineage>
</organism>
<evidence type="ECO:0000313" key="2">
    <source>
        <dbReference type="Proteomes" id="UP000199412"/>
    </source>
</evidence>
<reference evidence="1 2" key="1">
    <citation type="submission" date="2016-10" db="EMBL/GenBank/DDBJ databases">
        <authorList>
            <person name="de Groot N.N."/>
        </authorList>
    </citation>
    <scope>NUCLEOTIDE SEQUENCE [LARGE SCALE GENOMIC DNA]</scope>
    <source>
        <strain evidence="1 2">ATCC 700224</strain>
    </source>
</reference>
<proteinExistence type="predicted"/>
<keyword evidence="2" id="KW-1185">Reference proteome</keyword>
<sequence length="50" mass="5706">MLRFLVFFRYAMSFHGPRIDDHVAAEMKAFEDRLTKVVPVLAGPPKTPAM</sequence>
<dbReference type="EMBL" id="FNAP01000003">
    <property type="protein sequence ID" value="SDE12397.1"/>
    <property type="molecule type" value="Genomic_DNA"/>
</dbReference>
<dbReference type="AlphaFoldDB" id="A0A1G7AD43"/>
<protein>
    <submittedName>
        <fullName evidence="1">Uncharacterized protein</fullName>
    </submittedName>
</protein>
<dbReference type="Proteomes" id="UP000199412">
    <property type="component" value="Unassembled WGS sequence"/>
</dbReference>
<accession>A0A1G7AD43</accession>
<dbReference type="RefSeq" id="WP_176793425.1">
    <property type="nucleotide sequence ID" value="NZ_FNAP01000003.1"/>
</dbReference>
<gene>
    <name evidence="1" type="ORF">SAMN05421720_103266</name>
</gene>